<keyword evidence="2" id="KW-1185">Reference proteome</keyword>
<proteinExistence type="predicted"/>
<evidence type="ECO:0000313" key="2">
    <source>
        <dbReference type="Proteomes" id="UP000549616"/>
    </source>
</evidence>
<organism evidence="1 2">
    <name type="scientific">Amycolatopsis endophytica</name>
    <dbReference type="NCBI Taxonomy" id="860233"/>
    <lineage>
        <taxon>Bacteria</taxon>
        <taxon>Bacillati</taxon>
        <taxon>Actinomycetota</taxon>
        <taxon>Actinomycetes</taxon>
        <taxon>Pseudonocardiales</taxon>
        <taxon>Pseudonocardiaceae</taxon>
        <taxon>Amycolatopsis</taxon>
    </lineage>
</organism>
<comment type="caution">
    <text evidence="1">The sequence shown here is derived from an EMBL/GenBank/DDBJ whole genome shotgun (WGS) entry which is preliminary data.</text>
</comment>
<reference evidence="1 2" key="1">
    <citation type="submission" date="2020-07" db="EMBL/GenBank/DDBJ databases">
        <title>Sequencing the genomes of 1000 actinobacteria strains.</title>
        <authorList>
            <person name="Klenk H.-P."/>
        </authorList>
    </citation>
    <scope>NUCLEOTIDE SEQUENCE [LARGE SCALE GENOMIC DNA]</scope>
    <source>
        <strain evidence="1 2">DSM 104006</strain>
    </source>
</reference>
<dbReference type="EMBL" id="JACCFK010000001">
    <property type="protein sequence ID" value="NYI90184.1"/>
    <property type="molecule type" value="Genomic_DNA"/>
</dbReference>
<name>A0A853B5Y7_9PSEU</name>
<accession>A0A853B5Y7</accession>
<protein>
    <recommendedName>
        <fullName evidence="3">YbjN domain-containing protein</fullName>
    </recommendedName>
</protein>
<dbReference type="AlphaFoldDB" id="A0A853B5Y7"/>
<gene>
    <name evidence="1" type="ORF">HNR02_003507</name>
</gene>
<dbReference type="RefSeq" id="WP_179774226.1">
    <property type="nucleotide sequence ID" value="NZ_JACCFK010000001.1"/>
</dbReference>
<sequence length="136" mass="15658">MTSWRDLATFIRQQYKVVRDEPDELRIRIRFHPEDEEAEERTQIVVIAREVLDRRDEWIQIATPFAHVDEVDVLGVLTEVGHTTVVGGVVVMGEYLVLRHSLPLANLDLNEFVDPLALVTSSAEMLEEQLTGRDDY</sequence>
<dbReference type="Proteomes" id="UP000549616">
    <property type="component" value="Unassembled WGS sequence"/>
</dbReference>
<evidence type="ECO:0008006" key="3">
    <source>
        <dbReference type="Google" id="ProtNLM"/>
    </source>
</evidence>
<evidence type="ECO:0000313" key="1">
    <source>
        <dbReference type="EMBL" id="NYI90184.1"/>
    </source>
</evidence>